<dbReference type="Gene3D" id="3.40.50.300">
    <property type="entry name" value="P-loop containing nucleotide triphosphate hydrolases"/>
    <property type="match status" value="1"/>
</dbReference>
<proteinExistence type="predicted"/>
<dbReference type="RefSeq" id="WP_140456189.1">
    <property type="nucleotide sequence ID" value="NZ_VFRP01000042.1"/>
</dbReference>
<comment type="caution">
    <text evidence="2">The sequence shown here is derived from an EMBL/GenBank/DDBJ whole genome shotgun (WGS) entry which is preliminary data.</text>
</comment>
<dbReference type="OrthoDB" id="6951663at2"/>
<feature type="coiled-coil region" evidence="1">
    <location>
        <begin position="351"/>
        <end position="383"/>
    </location>
</feature>
<protein>
    <submittedName>
        <fullName evidence="2">Uncharacterized protein</fullName>
    </submittedName>
</protein>
<organism evidence="2 3">
    <name type="scientific">Amaricoccus solimangrovi</name>
    <dbReference type="NCBI Taxonomy" id="2589815"/>
    <lineage>
        <taxon>Bacteria</taxon>
        <taxon>Pseudomonadati</taxon>
        <taxon>Pseudomonadota</taxon>
        <taxon>Alphaproteobacteria</taxon>
        <taxon>Rhodobacterales</taxon>
        <taxon>Paracoccaceae</taxon>
        <taxon>Amaricoccus</taxon>
    </lineage>
</organism>
<evidence type="ECO:0000313" key="3">
    <source>
        <dbReference type="Proteomes" id="UP000319255"/>
    </source>
</evidence>
<dbReference type="SUPFAM" id="SSF52540">
    <property type="entry name" value="P-loop containing nucleoside triphosphate hydrolases"/>
    <property type="match status" value="1"/>
</dbReference>
<keyword evidence="3" id="KW-1185">Reference proteome</keyword>
<dbReference type="InterPro" id="IPR027417">
    <property type="entry name" value="P-loop_NTPase"/>
</dbReference>
<evidence type="ECO:0000313" key="2">
    <source>
        <dbReference type="EMBL" id="TPE46660.1"/>
    </source>
</evidence>
<dbReference type="Proteomes" id="UP000319255">
    <property type="component" value="Unassembled WGS sequence"/>
</dbReference>
<accession>A0A501WE29</accession>
<reference evidence="2 3" key="1">
    <citation type="submission" date="2019-06" db="EMBL/GenBank/DDBJ databases">
        <title>A novel bacterium of genus Amaricoccus, isolated from marine sediment.</title>
        <authorList>
            <person name="Huang H."/>
            <person name="Mo K."/>
            <person name="Hu Y."/>
        </authorList>
    </citation>
    <scope>NUCLEOTIDE SEQUENCE [LARGE SCALE GENOMIC DNA]</scope>
    <source>
        <strain evidence="2 3">HB172011</strain>
    </source>
</reference>
<sequence>MRKRLEGWLAEARHRKTVHQPTYALFHRELHHEGEIGRVAEAVLAGAENAEALAKDLIDRLAHDRSAQEAFVSEAERRSGRPRRDRIDGMALDWFCRGIQEACDQLSDWLEARRQDARQTQDHSRGRLLRALGPVRKALSTGVDGPTEGEGRLAEAAGIVLTEKLDDLRKLIGGRVALSATPRMQDLLEAPLLRLPGGCQDWTENDGPAFDAERELRDRRLAAALARPEFISPDATLAFDARLKETAVLAAQRLLDRLNESDQPKDQYDARRQQLDEVLEAARRMARERVARLRQSLTTIGYLDLDAATALPGDLSRLALIDSALVAPDKGNDVMLPALNRIRRPDVEPDFPELDSLLAEMEARRDELQAQIAERQRLELERLMALPQGESARELLAVFDRLDLVTADDAIAEIKAGRAVPMPEIADPDVFARFFPGCVANIAAEPEETKRGRILAALEARGSAGRINLASIEERRAHRLKQLLESWGQGENSLRQSQPVRLREALAKLFELIGFSGVRLVDGREALPARLRLLTMNCDVPRRSDGFLPPAFGSAAGGRYQVLAARADVPIDQLLRQIGSEAPDAPWIVVLFSRLDVKDRQRLARQMRTEARSAVVLDEALLLFAGLESDDTLATLLDCAMPFAWVQPYTISPGQIPPEIFFGREAEIDRIVSRNAEGCLIYGGRQLGKSVLLNHIRGERHRPERGELALYLDIRSIGGPGVPAEGIWRSLAHDLRRFAEFQEIEPDPNEMVAAIETWLGRDPARRLLAMFDEADNFLRTEHAAGYPNLLPLKGLMERTGRRFKAVFAGLHNVRRMARAPNSPLPHLGEPICIGPMNQSPANRAALRRLAVEPMRAAGLDYSEPELVSDMLARMNYYPSLVQVFGRQIVESFGRRPRAGNVGPRWKLDRESLFEGAAAERIADQIRDRFQLTLNLDVRYDCIARSIALHRLEATGGDSKVLAQGLTASEIRRITHWPKVLAQPAMTDFEELLEELVDLGILSRFPDKRYGLRNAQVAQMLGRQEELEDALLRLDEREDDPAYDAALFFRLLGPELPSARAPLSDRDLDRLFNQRVPGIRLVRSCAAIVGGDVAGRILAAARLWLPGCNHVRINSDDLDDIQVRRALDRVKTGPAALVIEGDWSPSSAAQLARQLKVERGDVLPIWCGSHVTSPADGMILFDAGAWSEAMLRHWLADEGFVPALDDAATRGALMAAAGGAPARLEALRQLLPDLAVRPVAGRVEDLEAWAAKMPLSAEALGLDQADLNCLNTLRELEDLDPSLEDFVGECPDATEQRLERLATLGTLRQGRTPAAAPILTPLGRLIGA</sequence>
<dbReference type="EMBL" id="VFRP01000042">
    <property type="protein sequence ID" value="TPE46660.1"/>
    <property type="molecule type" value="Genomic_DNA"/>
</dbReference>
<gene>
    <name evidence="2" type="ORF">FJM51_21545</name>
</gene>
<keyword evidence="1" id="KW-0175">Coiled coil</keyword>
<name>A0A501WE29_9RHOB</name>
<evidence type="ECO:0000256" key="1">
    <source>
        <dbReference type="SAM" id="Coils"/>
    </source>
</evidence>